<evidence type="ECO:0000256" key="1">
    <source>
        <dbReference type="ARBA" id="ARBA00022729"/>
    </source>
</evidence>
<sequence length="325" mass="35698">MKNLVKLAAGLMVAASFMSSAASAQTVLKSSDTHPDGYPTVEGVKYFGELVKERTKGRYSVEVYHSAQLGEEKDTIEQVRSGVIELNRISMAPFNGTVKETIVPALPYVFRSEEHMHKVMDGAIGDQIKKAFEPAGLVVLAYYDAGARSFYNKTKPISTVADMKGLKFRVIQSDIFVDMVAALGANATPMPYGEVYSAIETGVIDGAENNFPSYDTAKHAEVAKNYSLDEHTILPEVFVMNKVAFDKLTPEDQEIFKQAAKDSVAKQRELWAAKVAESRANVEKLGAQITTPDKQGFIDAMAPVYEKHVTDDVLKKMVEDVKAVQ</sequence>
<dbReference type="Pfam" id="PF03480">
    <property type="entry name" value="DctP"/>
    <property type="match status" value="1"/>
</dbReference>
<dbReference type="Proteomes" id="UP000319824">
    <property type="component" value="Unassembled WGS sequence"/>
</dbReference>
<evidence type="ECO:0000256" key="2">
    <source>
        <dbReference type="SAM" id="SignalP"/>
    </source>
</evidence>
<evidence type="ECO:0000313" key="4">
    <source>
        <dbReference type="Proteomes" id="UP000319824"/>
    </source>
</evidence>
<feature type="chain" id="PRO_5021837288" evidence="2">
    <location>
        <begin position="25"/>
        <end position="325"/>
    </location>
</feature>
<dbReference type="PIRSF" id="PIRSF006470">
    <property type="entry name" value="DctB"/>
    <property type="match status" value="1"/>
</dbReference>
<dbReference type="InterPro" id="IPR004682">
    <property type="entry name" value="TRAP_DctP"/>
</dbReference>
<keyword evidence="3" id="KW-0675">Receptor</keyword>
<feature type="signal peptide" evidence="2">
    <location>
        <begin position="1"/>
        <end position="24"/>
    </location>
</feature>
<proteinExistence type="predicted"/>
<dbReference type="RefSeq" id="WP_022716875.1">
    <property type="nucleotide sequence ID" value="NZ_ATTQ01000012.1"/>
</dbReference>
<dbReference type="GO" id="GO:0055085">
    <property type="term" value="P:transmembrane transport"/>
    <property type="evidence" value="ECO:0007669"/>
    <property type="project" value="InterPro"/>
</dbReference>
<dbReference type="NCBIfam" id="NF037995">
    <property type="entry name" value="TRAP_S1"/>
    <property type="match status" value="1"/>
</dbReference>
<dbReference type="EMBL" id="VISO01000003">
    <property type="protein sequence ID" value="TVZ66773.1"/>
    <property type="molecule type" value="Genomic_DNA"/>
</dbReference>
<dbReference type="PANTHER" id="PTHR33376:SF2">
    <property type="entry name" value="DICARBOXYLATE-BINDING PERIPLASMIC PROTEIN"/>
    <property type="match status" value="1"/>
</dbReference>
<dbReference type="PANTHER" id="PTHR33376">
    <property type="match status" value="1"/>
</dbReference>
<dbReference type="Gene3D" id="3.40.190.170">
    <property type="entry name" value="Bacterial extracellular solute-binding protein, family 7"/>
    <property type="match status" value="1"/>
</dbReference>
<dbReference type="GO" id="GO:0030246">
    <property type="term" value="F:carbohydrate binding"/>
    <property type="evidence" value="ECO:0007669"/>
    <property type="project" value="TreeGrafter"/>
</dbReference>
<gene>
    <name evidence="3" type="ORF">BCL32_7193</name>
</gene>
<keyword evidence="1 2" id="KW-0732">Signal</keyword>
<name>A0A559SWN8_9HYPH</name>
<dbReference type="AlphaFoldDB" id="A0A559SWN8"/>
<protein>
    <submittedName>
        <fullName evidence="3">Tripartite ATP-independent transporter DctP family solute receptor</fullName>
    </submittedName>
</protein>
<dbReference type="SUPFAM" id="SSF53850">
    <property type="entry name" value="Periplasmic binding protein-like II"/>
    <property type="match status" value="1"/>
</dbReference>
<dbReference type="GO" id="GO:0030288">
    <property type="term" value="C:outer membrane-bounded periplasmic space"/>
    <property type="evidence" value="ECO:0007669"/>
    <property type="project" value="InterPro"/>
</dbReference>
<dbReference type="NCBIfam" id="TIGR00787">
    <property type="entry name" value="dctP"/>
    <property type="match status" value="1"/>
</dbReference>
<accession>A0A559SWN8</accession>
<dbReference type="InterPro" id="IPR018389">
    <property type="entry name" value="DctP_fam"/>
</dbReference>
<dbReference type="CDD" id="cd13671">
    <property type="entry name" value="PBP2_TRAP_SBP_like_3"/>
    <property type="match status" value="1"/>
</dbReference>
<comment type="caution">
    <text evidence="3">The sequence shown here is derived from an EMBL/GenBank/DDBJ whole genome shotgun (WGS) entry which is preliminary data.</text>
</comment>
<reference evidence="3 4" key="1">
    <citation type="submission" date="2019-06" db="EMBL/GenBank/DDBJ databases">
        <title>Pac Bio to generate improved reference genome sequences for organisms with transposon mutant libraries (support for FEBA project).</title>
        <authorList>
            <person name="Blow M."/>
        </authorList>
    </citation>
    <scope>NUCLEOTIDE SEQUENCE [LARGE SCALE GENOMIC DNA]</scope>
    <source>
        <strain evidence="3 4">USDA 1844</strain>
    </source>
</reference>
<organism evidence="3 4">
    <name type="scientific">Rhizobium mongolense USDA 1844</name>
    <dbReference type="NCBI Taxonomy" id="1079460"/>
    <lineage>
        <taxon>Bacteria</taxon>
        <taxon>Pseudomonadati</taxon>
        <taxon>Pseudomonadota</taxon>
        <taxon>Alphaproteobacteria</taxon>
        <taxon>Hyphomicrobiales</taxon>
        <taxon>Rhizobiaceae</taxon>
        <taxon>Rhizobium/Agrobacterium group</taxon>
        <taxon>Rhizobium</taxon>
    </lineage>
</organism>
<evidence type="ECO:0000313" key="3">
    <source>
        <dbReference type="EMBL" id="TVZ66773.1"/>
    </source>
</evidence>
<dbReference type="InterPro" id="IPR038404">
    <property type="entry name" value="TRAP_DctP_sf"/>
</dbReference>